<proteinExistence type="predicted"/>
<accession>A0ABN3BEC8</accession>
<evidence type="ECO:0000313" key="2">
    <source>
        <dbReference type="EMBL" id="GAA2194540.1"/>
    </source>
</evidence>
<dbReference type="Gene3D" id="1.10.490.110">
    <property type="entry name" value="Uncharacterized conserved protein DUF2267"/>
    <property type="match status" value="1"/>
</dbReference>
<keyword evidence="3" id="KW-1185">Reference proteome</keyword>
<dbReference type="Proteomes" id="UP001501391">
    <property type="component" value="Unassembled WGS sequence"/>
</dbReference>
<reference evidence="2 3" key="1">
    <citation type="journal article" date="2019" name="Int. J. Syst. Evol. Microbiol.">
        <title>The Global Catalogue of Microorganisms (GCM) 10K type strain sequencing project: providing services to taxonomists for standard genome sequencing and annotation.</title>
        <authorList>
            <consortium name="The Broad Institute Genomics Platform"/>
            <consortium name="The Broad Institute Genome Sequencing Center for Infectious Disease"/>
            <person name="Wu L."/>
            <person name="Ma J."/>
        </authorList>
    </citation>
    <scope>NUCLEOTIDE SEQUENCE [LARGE SCALE GENOMIC DNA]</scope>
    <source>
        <strain evidence="2 3">JCM 14924</strain>
    </source>
</reference>
<gene>
    <name evidence="2" type="ORF">GCM10009787_20970</name>
</gene>
<feature type="region of interest" description="Disordered" evidence="1">
    <location>
        <begin position="1"/>
        <end position="31"/>
    </location>
</feature>
<evidence type="ECO:0000313" key="3">
    <source>
        <dbReference type="Proteomes" id="UP001501391"/>
    </source>
</evidence>
<dbReference type="InterPro" id="IPR018727">
    <property type="entry name" value="DUF2267"/>
</dbReference>
<evidence type="ECO:0008006" key="4">
    <source>
        <dbReference type="Google" id="ProtNLM"/>
    </source>
</evidence>
<sequence>MTVTTPHPQPRTTIPAPTPSPRPQAKGGAEDADWLELTEAVREAGQYATRAEAERVTRIVLSALGGHVTGDERVALAQALPREAGRVIASQIPATHPLTAREFVESVATRIEGSTPATARWDVSSVLSVLADRVGDPLTTRLLTQLPPGYALLFGRADLAPTA</sequence>
<name>A0ABN3BEC8_9ACTN</name>
<protein>
    <recommendedName>
        <fullName evidence="4">DUF2267 domain-containing protein</fullName>
    </recommendedName>
</protein>
<organism evidence="2 3">
    <name type="scientific">Streptomyces bangladeshensis</name>
    <dbReference type="NCBI Taxonomy" id="295352"/>
    <lineage>
        <taxon>Bacteria</taxon>
        <taxon>Bacillati</taxon>
        <taxon>Actinomycetota</taxon>
        <taxon>Actinomycetes</taxon>
        <taxon>Kitasatosporales</taxon>
        <taxon>Streptomycetaceae</taxon>
        <taxon>Streptomyces</taxon>
    </lineage>
</organism>
<feature type="compositionally biased region" description="Polar residues" evidence="1">
    <location>
        <begin position="1"/>
        <end position="12"/>
    </location>
</feature>
<dbReference type="EMBL" id="BAAAOQ010000006">
    <property type="protein sequence ID" value="GAA2194540.1"/>
    <property type="molecule type" value="Genomic_DNA"/>
</dbReference>
<comment type="caution">
    <text evidence="2">The sequence shown here is derived from an EMBL/GenBank/DDBJ whole genome shotgun (WGS) entry which is preliminary data.</text>
</comment>
<dbReference type="RefSeq" id="WP_059249760.1">
    <property type="nucleotide sequence ID" value="NZ_BAAAOQ010000006.1"/>
</dbReference>
<dbReference type="Pfam" id="PF10025">
    <property type="entry name" value="DUF2267"/>
    <property type="match status" value="1"/>
</dbReference>
<evidence type="ECO:0000256" key="1">
    <source>
        <dbReference type="SAM" id="MobiDB-lite"/>
    </source>
</evidence>
<dbReference type="InterPro" id="IPR038282">
    <property type="entry name" value="DUF2267_sf"/>
</dbReference>